<dbReference type="Proteomes" id="UP000236291">
    <property type="component" value="Unassembled WGS sequence"/>
</dbReference>
<reference evidence="2 3" key="2">
    <citation type="journal article" date="2017" name="Front. Plant Sci.">
        <title>Gene Classification and Mining of Molecular Markers Useful in Red Clover (Trifolium pratense) Breeding.</title>
        <authorList>
            <person name="Istvanek J."/>
            <person name="Dluhosova J."/>
            <person name="Dluhos P."/>
            <person name="Patkova L."/>
            <person name="Nedelnik J."/>
            <person name="Repkova J."/>
        </authorList>
    </citation>
    <scope>NUCLEOTIDE SEQUENCE [LARGE SCALE GENOMIC DNA]</scope>
    <source>
        <strain evidence="3">cv. Tatra</strain>
        <tissue evidence="2">Young leaves</tissue>
    </source>
</reference>
<accession>A0A2K3LGH9</accession>
<gene>
    <name evidence="2" type="ORF">L195_g033604</name>
</gene>
<keyword evidence="2" id="KW-0675">Receptor</keyword>
<protein>
    <submittedName>
        <fullName evidence="2">Receptor-like protein kinase</fullName>
    </submittedName>
</protein>
<dbReference type="EMBL" id="ASHM01032685">
    <property type="protein sequence ID" value="PNX77635.1"/>
    <property type="molecule type" value="Genomic_DNA"/>
</dbReference>
<feature type="coiled-coil region" evidence="1">
    <location>
        <begin position="54"/>
        <end position="81"/>
    </location>
</feature>
<evidence type="ECO:0000313" key="3">
    <source>
        <dbReference type="Proteomes" id="UP000236291"/>
    </source>
</evidence>
<dbReference type="AlphaFoldDB" id="A0A2K3LGH9"/>
<keyword evidence="2" id="KW-0418">Kinase</keyword>
<name>A0A2K3LGH9_TRIPR</name>
<proteinExistence type="predicted"/>
<organism evidence="2 3">
    <name type="scientific">Trifolium pratense</name>
    <name type="common">Red clover</name>
    <dbReference type="NCBI Taxonomy" id="57577"/>
    <lineage>
        <taxon>Eukaryota</taxon>
        <taxon>Viridiplantae</taxon>
        <taxon>Streptophyta</taxon>
        <taxon>Embryophyta</taxon>
        <taxon>Tracheophyta</taxon>
        <taxon>Spermatophyta</taxon>
        <taxon>Magnoliopsida</taxon>
        <taxon>eudicotyledons</taxon>
        <taxon>Gunneridae</taxon>
        <taxon>Pentapetalae</taxon>
        <taxon>rosids</taxon>
        <taxon>fabids</taxon>
        <taxon>Fabales</taxon>
        <taxon>Fabaceae</taxon>
        <taxon>Papilionoideae</taxon>
        <taxon>50 kb inversion clade</taxon>
        <taxon>NPAAA clade</taxon>
        <taxon>Hologalegina</taxon>
        <taxon>IRL clade</taxon>
        <taxon>Trifolieae</taxon>
        <taxon>Trifolium</taxon>
    </lineage>
</organism>
<keyword evidence="1" id="KW-0175">Coiled coil</keyword>
<reference evidence="2 3" key="1">
    <citation type="journal article" date="2014" name="Am. J. Bot.">
        <title>Genome assembly and annotation for red clover (Trifolium pratense; Fabaceae).</title>
        <authorList>
            <person name="Istvanek J."/>
            <person name="Jaros M."/>
            <person name="Krenek A."/>
            <person name="Repkova J."/>
        </authorList>
    </citation>
    <scope>NUCLEOTIDE SEQUENCE [LARGE SCALE GENOMIC DNA]</scope>
    <source>
        <strain evidence="3">cv. Tatra</strain>
        <tissue evidence="2">Young leaves</tissue>
    </source>
</reference>
<comment type="caution">
    <text evidence="2">The sequence shown here is derived from an EMBL/GenBank/DDBJ whole genome shotgun (WGS) entry which is preliminary data.</text>
</comment>
<dbReference type="ExpressionAtlas" id="A0A2K3LGH9">
    <property type="expression patterns" value="baseline"/>
</dbReference>
<dbReference type="STRING" id="57577.A0A2K3LGH9"/>
<sequence length="177" mass="19985">MQTRFIHIVNHLRALGKTFNNEDLINKVLGCLNQSWQPKVTAISESRDLTSMDLATLFGKLQEHEIQLNRLKESEEGEKKKKGLALAATTKNSEFEGGDSFDESDDDMALLFRQFKKFMQHRGKPKQFQNSQKKSDEGTSFNATCYKCGKKGVGLGPWSMLLSRSQVRFPLVPISVG</sequence>
<evidence type="ECO:0000256" key="1">
    <source>
        <dbReference type="SAM" id="Coils"/>
    </source>
</evidence>
<dbReference type="Pfam" id="PF14223">
    <property type="entry name" value="Retrotran_gag_2"/>
    <property type="match status" value="1"/>
</dbReference>
<dbReference type="GO" id="GO:0016301">
    <property type="term" value="F:kinase activity"/>
    <property type="evidence" value="ECO:0007669"/>
    <property type="project" value="UniProtKB-KW"/>
</dbReference>
<evidence type="ECO:0000313" key="2">
    <source>
        <dbReference type="EMBL" id="PNX77635.1"/>
    </source>
</evidence>
<keyword evidence="2" id="KW-0808">Transferase</keyword>